<dbReference type="SUPFAM" id="SSF47413">
    <property type="entry name" value="lambda repressor-like DNA-binding domains"/>
    <property type="match status" value="1"/>
</dbReference>
<dbReference type="AlphaFoldDB" id="A0A917TEH8"/>
<dbReference type="OrthoDB" id="9798934at2"/>
<evidence type="ECO:0000256" key="2">
    <source>
        <dbReference type="ARBA" id="ARBA00023125"/>
    </source>
</evidence>
<proteinExistence type="predicted"/>
<protein>
    <submittedName>
        <fullName evidence="5">LacI family transcriptional regulator</fullName>
    </submittedName>
</protein>
<dbReference type="PRINTS" id="PR00036">
    <property type="entry name" value="HTHLACI"/>
</dbReference>
<dbReference type="CDD" id="cd01392">
    <property type="entry name" value="HTH_LacI"/>
    <property type="match status" value="1"/>
</dbReference>
<evidence type="ECO:0000259" key="4">
    <source>
        <dbReference type="PROSITE" id="PS50932"/>
    </source>
</evidence>
<comment type="caution">
    <text evidence="5">The sequence shown here is derived from an EMBL/GenBank/DDBJ whole genome shotgun (WGS) entry which is preliminary data.</text>
</comment>
<dbReference type="PROSITE" id="PS50932">
    <property type="entry name" value="HTH_LACI_2"/>
    <property type="match status" value="1"/>
</dbReference>
<dbReference type="InterPro" id="IPR001761">
    <property type="entry name" value="Peripla_BP/Lac1_sug-bd_dom"/>
</dbReference>
<dbReference type="InterPro" id="IPR000843">
    <property type="entry name" value="HTH_LacI"/>
</dbReference>
<name>A0A917TEH8_9BACI</name>
<dbReference type="PANTHER" id="PTHR30146">
    <property type="entry name" value="LACI-RELATED TRANSCRIPTIONAL REPRESSOR"/>
    <property type="match status" value="1"/>
</dbReference>
<evidence type="ECO:0000256" key="3">
    <source>
        <dbReference type="ARBA" id="ARBA00023163"/>
    </source>
</evidence>
<keyword evidence="1" id="KW-0805">Transcription regulation</keyword>
<sequence>MTNIKDVAKLANVSVTTVSRVLNKHPYVSEEKREAVLDAVKKTNYHINRNAVNLSKGKTFLIGVVLPYSDHPYFGTLLKGIANAALEHNYKLVLIQTNYQKDKEKEAFIMLEQKQIDGLIICSRVSEWEVIEEYVIYGPIVLAEKNITEQVSSTYIDHYQAFYQALNHLYTNGYQSIGYCINRKNGVSSQQRERAYHDFLKEKQIPFDQNYIFDGYLNFEDGERVVQQLKQMKKPPAALIVTSDQVAAGIVTCCHNLGLQVPKDLAIIGFDNQPIAKYMGITTMEIPLSEMGENLFLQAITREKVSQKRVNVQLIERQTV</sequence>
<dbReference type="GO" id="GO:0003700">
    <property type="term" value="F:DNA-binding transcription factor activity"/>
    <property type="evidence" value="ECO:0007669"/>
    <property type="project" value="TreeGrafter"/>
</dbReference>
<organism evidence="5 6">
    <name type="scientific">Paraliobacillus quinghaiensis</name>
    <dbReference type="NCBI Taxonomy" id="470815"/>
    <lineage>
        <taxon>Bacteria</taxon>
        <taxon>Bacillati</taxon>
        <taxon>Bacillota</taxon>
        <taxon>Bacilli</taxon>
        <taxon>Bacillales</taxon>
        <taxon>Bacillaceae</taxon>
        <taxon>Paraliobacillus</taxon>
    </lineage>
</organism>
<gene>
    <name evidence="5" type="ORF">GCM10011351_01960</name>
</gene>
<dbReference type="GO" id="GO:0000976">
    <property type="term" value="F:transcription cis-regulatory region binding"/>
    <property type="evidence" value="ECO:0007669"/>
    <property type="project" value="TreeGrafter"/>
</dbReference>
<evidence type="ECO:0000313" key="6">
    <source>
        <dbReference type="Proteomes" id="UP000618460"/>
    </source>
</evidence>
<dbReference type="Pfam" id="PF00532">
    <property type="entry name" value="Peripla_BP_1"/>
    <property type="match status" value="1"/>
</dbReference>
<reference evidence="5" key="2">
    <citation type="submission" date="2020-09" db="EMBL/GenBank/DDBJ databases">
        <authorList>
            <person name="Sun Q."/>
            <person name="Zhou Y."/>
        </authorList>
    </citation>
    <scope>NUCLEOTIDE SEQUENCE</scope>
    <source>
        <strain evidence="5">CGMCC 1.6333</strain>
    </source>
</reference>
<dbReference type="Gene3D" id="3.40.50.2300">
    <property type="match status" value="2"/>
</dbReference>
<dbReference type="SMART" id="SM00354">
    <property type="entry name" value="HTH_LACI"/>
    <property type="match status" value="1"/>
</dbReference>
<dbReference type="CDD" id="cd06286">
    <property type="entry name" value="PBP1_CcpB-like"/>
    <property type="match status" value="1"/>
</dbReference>
<dbReference type="PANTHER" id="PTHR30146:SF105">
    <property type="entry name" value="CATABOLITE CONTROL PROTEIN B"/>
    <property type="match status" value="1"/>
</dbReference>
<keyword evidence="2" id="KW-0238">DNA-binding</keyword>
<keyword evidence="3" id="KW-0804">Transcription</keyword>
<dbReference type="Gene3D" id="1.10.260.40">
    <property type="entry name" value="lambda repressor-like DNA-binding domains"/>
    <property type="match status" value="1"/>
</dbReference>
<dbReference type="Pfam" id="PF00356">
    <property type="entry name" value="LacI"/>
    <property type="match status" value="1"/>
</dbReference>
<keyword evidence="6" id="KW-1185">Reference proteome</keyword>
<dbReference type="PROSITE" id="PS00356">
    <property type="entry name" value="HTH_LACI_1"/>
    <property type="match status" value="1"/>
</dbReference>
<dbReference type="InterPro" id="IPR028082">
    <property type="entry name" value="Peripla_BP_I"/>
</dbReference>
<accession>A0A917TEH8</accession>
<evidence type="ECO:0000313" key="5">
    <source>
        <dbReference type="EMBL" id="GGM19710.1"/>
    </source>
</evidence>
<feature type="domain" description="HTH lacI-type" evidence="4">
    <location>
        <begin position="2"/>
        <end position="56"/>
    </location>
</feature>
<dbReference type="Proteomes" id="UP000618460">
    <property type="component" value="Unassembled WGS sequence"/>
</dbReference>
<evidence type="ECO:0000256" key="1">
    <source>
        <dbReference type="ARBA" id="ARBA00023015"/>
    </source>
</evidence>
<reference evidence="5" key="1">
    <citation type="journal article" date="2014" name="Int. J. Syst. Evol. Microbiol.">
        <title>Complete genome sequence of Corynebacterium casei LMG S-19264T (=DSM 44701T), isolated from a smear-ripened cheese.</title>
        <authorList>
            <consortium name="US DOE Joint Genome Institute (JGI-PGF)"/>
            <person name="Walter F."/>
            <person name="Albersmeier A."/>
            <person name="Kalinowski J."/>
            <person name="Ruckert C."/>
        </authorList>
    </citation>
    <scope>NUCLEOTIDE SEQUENCE</scope>
    <source>
        <strain evidence="5">CGMCC 1.6333</strain>
    </source>
</reference>
<dbReference type="RefSeq" id="WP_117152811.1">
    <property type="nucleotide sequence ID" value="NZ_BMLG01000001.1"/>
</dbReference>
<dbReference type="InterPro" id="IPR010982">
    <property type="entry name" value="Lambda_DNA-bd_dom_sf"/>
</dbReference>
<dbReference type="SUPFAM" id="SSF53822">
    <property type="entry name" value="Periplasmic binding protein-like I"/>
    <property type="match status" value="1"/>
</dbReference>
<dbReference type="EMBL" id="BMLG01000001">
    <property type="protein sequence ID" value="GGM19710.1"/>
    <property type="molecule type" value="Genomic_DNA"/>
</dbReference>